<feature type="domain" description="EAL" evidence="5">
    <location>
        <begin position="808"/>
        <end position="1064"/>
    </location>
</feature>
<dbReference type="InterPro" id="IPR035919">
    <property type="entry name" value="EAL_sf"/>
</dbReference>
<dbReference type="InterPro" id="IPR001610">
    <property type="entry name" value="PAC"/>
</dbReference>
<dbReference type="EMBL" id="CP035708">
    <property type="protein sequence ID" value="QEN00220.1"/>
    <property type="molecule type" value="Genomic_DNA"/>
</dbReference>
<dbReference type="GO" id="GO:0003824">
    <property type="term" value="F:catalytic activity"/>
    <property type="evidence" value="ECO:0007669"/>
    <property type="project" value="UniProtKB-ARBA"/>
</dbReference>
<proteinExistence type="predicted"/>
<dbReference type="Proteomes" id="UP000323522">
    <property type="component" value="Chromosome"/>
</dbReference>
<dbReference type="CDD" id="cd01948">
    <property type="entry name" value="EAL"/>
    <property type="match status" value="1"/>
</dbReference>
<evidence type="ECO:0000256" key="2">
    <source>
        <dbReference type="SAM" id="Phobius"/>
    </source>
</evidence>
<dbReference type="RefSeq" id="WP_149502963.1">
    <property type="nucleotide sequence ID" value="NZ_JBEPLS010000006.1"/>
</dbReference>
<evidence type="ECO:0000259" key="6">
    <source>
        <dbReference type="PROSITE" id="PS50887"/>
    </source>
</evidence>
<dbReference type="PROSITE" id="PS50883">
    <property type="entry name" value="EAL"/>
    <property type="match status" value="1"/>
</dbReference>
<dbReference type="Gene3D" id="3.30.450.40">
    <property type="match status" value="1"/>
</dbReference>
<dbReference type="SMART" id="SM00086">
    <property type="entry name" value="PAC"/>
    <property type="match status" value="1"/>
</dbReference>
<dbReference type="SMART" id="SM00052">
    <property type="entry name" value="EAL"/>
    <property type="match status" value="1"/>
</dbReference>
<dbReference type="InterPro" id="IPR013656">
    <property type="entry name" value="PAS_4"/>
</dbReference>
<dbReference type="SUPFAM" id="SSF55781">
    <property type="entry name" value="GAF domain-like"/>
    <property type="match status" value="1"/>
</dbReference>
<protein>
    <submittedName>
        <fullName evidence="7">Diguanylate cyclase (GGDEF)-like protein/PAS domain S-box-containing protein</fullName>
    </submittedName>
    <submittedName>
        <fullName evidence="8">EAL domain-containing protein</fullName>
    </submittedName>
</protein>
<accession>A0A5C1PZW1</accession>
<gene>
    <name evidence="7" type="ORF">ABIC99_002077</name>
    <name evidence="8" type="ORF">EWH46_05080</name>
</gene>
<feature type="transmembrane region" description="Helical" evidence="2">
    <location>
        <begin position="178"/>
        <end position="196"/>
    </location>
</feature>
<dbReference type="Proteomes" id="UP001549111">
    <property type="component" value="Unassembled WGS sequence"/>
</dbReference>
<evidence type="ECO:0000259" key="5">
    <source>
        <dbReference type="PROSITE" id="PS50883"/>
    </source>
</evidence>
<dbReference type="InterPro" id="IPR000700">
    <property type="entry name" value="PAS-assoc_C"/>
</dbReference>
<dbReference type="PROSITE" id="PS50113">
    <property type="entry name" value="PAC"/>
    <property type="match status" value="1"/>
</dbReference>
<feature type="region of interest" description="Disordered" evidence="1">
    <location>
        <begin position="541"/>
        <end position="564"/>
    </location>
</feature>
<dbReference type="InterPro" id="IPR013767">
    <property type="entry name" value="PAS_fold"/>
</dbReference>
<dbReference type="SUPFAM" id="SSF55785">
    <property type="entry name" value="PYP-like sensor domain (PAS domain)"/>
    <property type="match status" value="2"/>
</dbReference>
<dbReference type="FunFam" id="3.30.70.270:FF:000001">
    <property type="entry name" value="Diguanylate cyclase domain protein"/>
    <property type="match status" value="1"/>
</dbReference>
<dbReference type="OrthoDB" id="9813903at2"/>
<dbReference type="Gene3D" id="3.30.450.20">
    <property type="entry name" value="PAS domain"/>
    <property type="match status" value="2"/>
</dbReference>
<dbReference type="InterPro" id="IPR000160">
    <property type="entry name" value="GGDEF_dom"/>
</dbReference>
<dbReference type="PROSITE" id="PS50887">
    <property type="entry name" value="GGDEF"/>
    <property type="match status" value="1"/>
</dbReference>
<dbReference type="KEGG" id="snn:EWH46_05080"/>
<dbReference type="PROSITE" id="PS50112">
    <property type="entry name" value="PAS"/>
    <property type="match status" value="1"/>
</dbReference>
<dbReference type="CDD" id="cd00130">
    <property type="entry name" value="PAS"/>
    <property type="match status" value="1"/>
</dbReference>
<organism evidence="8 9">
    <name type="scientific">Sphaerotilus sulfidivorans</name>
    <dbReference type="NCBI Taxonomy" id="639200"/>
    <lineage>
        <taxon>Bacteria</taxon>
        <taxon>Pseudomonadati</taxon>
        <taxon>Pseudomonadota</taxon>
        <taxon>Betaproteobacteria</taxon>
        <taxon>Burkholderiales</taxon>
        <taxon>Sphaerotilaceae</taxon>
        <taxon>Sphaerotilus</taxon>
    </lineage>
</organism>
<dbReference type="NCBIfam" id="TIGR00229">
    <property type="entry name" value="sensory_box"/>
    <property type="match status" value="2"/>
</dbReference>
<dbReference type="InterPro" id="IPR029016">
    <property type="entry name" value="GAF-like_dom_sf"/>
</dbReference>
<reference evidence="8 9" key="1">
    <citation type="submission" date="2019-02" db="EMBL/GenBank/DDBJ databases">
        <title>Complete Genome Sequence and Methylome Analysis of Sphaerotilus natans subsp. sulfidivorans D-507.</title>
        <authorList>
            <person name="Fomenkov A."/>
            <person name="Gridneva E."/>
            <person name="Smolyakov D."/>
            <person name="Dubinina G."/>
            <person name="Vincze T."/>
            <person name="Grabovich M."/>
            <person name="Roberts R.J."/>
        </authorList>
    </citation>
    <scope>NUCLEOTIDE SEQUENCE [LARGE SCALE GENOMIC DNA]</scope>
    <source>
        <strain evidence="8 9">D-507</strain>
    </source>
</reference>
<dbReference type="SUPFAM" id="SSF55073">
    <property type="entry name" value="Nucleotide cyclase"/>
    <property type="match status" value="1"/>
</dbReference>
<dbReference type="PANTHER" id="PTHR44757">
    <property type="entry name" value="DIGUANYLATE CYCLASE DGCP"/>
    <property type="match status" value="1"/>
</dbReference>
<dbReference type="AlphaFoldDB" id="A0A5C1PZW1"/>
<keyword evidence="2" id="KW-1133">Transmembrane helix</keyword>
<reference evidence="7 10" key="2">
    <citation type="submission" date="2024-06" db="EMBL/GenBank/DDBJ databases">
        <title>Genomic Encyclopedia of Type Strains, Phase IV (KMG-IV): sequencing the most valuable type-strain genomes for metagenomic binning, comparative biology and taxonomic classification.</title>
        <authorList>
            <person name="Goeker M."/>
        </authorList>
    </citation>
    <scope>NUCLEOTIDE SEQUENCE [LARGE SCALE GENOMIC DNA]</scope>
    <source>
        <strain evidence="7 10">D-501</strain>
    </source>
</reference>
<evidence type="ECO:0000313" key="8">
    <source>
        <dbReference type="EMBL" id="QEN00220.1"/>
    </source>
</evidence>
<dbReference type="InterPro" id="IPR029787">
    <property type="entry name" value="Nucleotide_cyclase"/>
</dbReference>
<keyword evidence="2" id="KW-0812">Transmembrane</keyword>
<dbReference type="Pfam" id="PF00563">
    <property type="entry name" value="EAL"/>
    <property type="match status" value="1"/>
</dbReference>
<dbReference type="InterPro" id="IPR035965">
    <property type="entry name" value="PAS-like_dom_sf"/>
</dbReference>
<dbReference type="SUPFAM" id="SSF141868">
    <property type="entry name" value="EAL domain-like"/>
    <property type="match status" value="1"/>
</dbReference>
<dbReference type="InterPro" id="IPR000014">
    <property type="entry name" value="PAS"/>
</dbReference>
<sequence>MNRSVPRSSPTSLPSLMLPALALFGMLCLGLLGWSHQLWNETLTDAMLPGSTLAQMRLNLSQASTHAEHDLHEGEHGDLSRVDAELENARLGGLQLVAQVERIQTTPAHADQLRRLARGFVDSIDGIRDTLRHRALTPDDRSRVALDLQQGRIDSAVREMEAIIETIRHERLQRQARLGMGMAALIGLGVGLLLLHHRQSHLRQALLEALQQRERHMQAFAEAVPDLSFVLDAEGRYIEIYGSRDRLVATREQLLGQQFQEMLPPLAAARVEAAVRRALETGEVCRTEYSLEIDGRACWFEARTHALPGELDRVALISWDVTERKRNEQRVATLGRLYSFLSQVNQAIVWTRQPPELLQRICNVALSHGSFRGAWIAASGPDNRTLVPVAVGPGNRELPAGRQAARIDPDLHPQHVVTLTWRSAELRWDTPAGGSALHAVAIPITCEGRMHAVLVLIRDQLSSEDAEERALFHEIGSDLSHALTQMRQQKRWLQDQESMRLHAAALESTQDGVIVCDRSGRIVSVNRAFSTITGHRREDWIGQPLGRLDPQPGTQPGTPDDAERGVDGFGPLLEQVVSQGAWSGEIRSRHRDGHLQTLWASVATVHDEQQVPTHLVTVFTDISAKKQAEHDLHQLAHVDPLTQLPNRRRVLERLRQALAAAQRQHHRVGVMFIDLDNFKTVNDSLGHSCGDRLLRDVAERLAQRTRREDTLGRLGGDEFILVLEALREQEDAAVVARELLQLLERPFQIDGSEVWVQASIGISLYPEDGHEVEELLRDADAAMYQAKHAGRGTYRYYTEALTQAAQSRLQLDGRLRRALERGEFELWYQPLYRLADRHLIGLEALVRLNQPGLPPIGPAEFIPLMEDSGLIVELGTWVTREACRQALAWLDEGLDCGRIAVNLSAAEMRRGQTLARLSQALDDSGLPAARLELEITESGLMEHIDAVEPVLRQMREMGVRLAIDDFGTGYSSLARLRRLPVGKLKIDRSFIADLGGETDPQGAQLVSAMIAMGRGLGLSVLAEGIETEVQARQLIALGCEAGQGYLFGRPAPAAVARQWLSPLPENADEALAQTIWPDI</sequence>
<dbReference type="Gene3D" id="3.20.20.450">
    <property type="entry name" value="EAL domain"/>
    <property type="match status" value="1"/>
</dbReference>
<evidence type="ECO:0000313" key="7">
    <source>
        <dbReference type="EMBL" id="MET3604263.1"/>
    </source>
</evidence>
<dbReference type="Pfam" id="PF08448">
    <property type="entry name" value="PAS_4"/>
    <property type="match status" value="1"/>
</dbReference>
<dbReference type="SMART" id="SM00091">
    <property type="entry name" value="PAS"/>
    <property type="match status" value="2"/>
</dbReference>
<dbReference type="Gene3D" id="3.30.70.270">
    <property type="match status" value="1"/>
</dbReference>
<evidence type="ECO:0000259" key="4">
    <source>
        <dbReference type="PROSITE" id="PS50113"/>
    </source>
</evidence>
<dbReference type="SMART" id="SM00267">
    <property type="entry name" value="GGDEF"/>
    <property type="match status" value="1"/>
</dbReference>
<dbReference type="Pfam" id="PF00989">
    <property type="entry name" value="PAS"/>
    <property type="match status" value="1"/>
</dbReference>
<keyword evidence="10" id="KW-1185">Reference proteome</keyword>
<name>A0A5C1PZW1_9BURK</name>
<evidence type="ECO:0000313" key="9">
    <source>
        <dbReference type="Proteomes" id="UP000323522"/>
    </source>
</evidence>
<dbReference type="GO" id="GO:0006355">
    <property type="term" value="P:regulation of DNA-templated transcription"/>
    <property type="evidence" value="ECO:0007669"/>
    <property type="project" value="InterPro"/>
</dbReference>
<keyword evidence="2" id="KW-0472">Membrane</keyword>
<evidence type="ECO:0000256" key="1">
    <source>
        <dbReference type="SAM" id="MobiDB-lite"/>
    </source>
</evidence>
<dbReference type="PANTHER" id="PTHR44757:SF2">
    <property type="entry name" value="BIOFILM ARCHITECTURE MAINTENANCE PROTEIN MBAA"/>
    <property type="match status" value="1"/>
</dbReference>
<dbReference type="InterPro" id="IPR052155">
    <property type="entry name" value="Biofilm_reg_signaling"/>
</dbReference>
<feature type="domain" description="PAC" evidence="4">
    <location>
        <begin position="582"/>
        <end position="634"/>
    </location>
</feature>
<dbReference type="InterPro" id="IPR001633">
    <property type="entry name" value="EAL_dom"/>
</dbReference>
<dbReference type="NCBIfam" id="TIGR00254">
    <property type="entry name" value="GGDEF"/>
    <property type="match status" value="1"/>
</dbReference>
<dbReference type="EMBL" id="JBEPLS010000006">
    <property type="protein sequence ID" value="MET3604263.1"/>
    <property type="molecule type" value="Genomic_DNA"/>
</dbReference>
<dbReference type="InterPro" id="IPR043128">
    <property type="entry name" value="Rev_trsase/Diguanyl_cyclase"/>
</dbReference>
<dbReference type="Pfam" id="PF00990">
    <property type="entry name" value="GGDEF"/>
    <property type="match status" value="1"/>
</dbReference>
<evidence type="ECO:0000313" key="10">
    <source>
        <dbReference type="Proteomes" id="UP001549111"/>
    </source>
</evidence>
<dbReference type="CDD" id="cd01949">
    <property type="entry name" value="GGDEF"/>
    <property type="match status" value="1"/>
</dbReference>
<feature type="domain" description="GGDEF" evidence="6">
    <location>
        <begin position="666"/>
        <end position="799"/>
    </location>
</feature>
<evidence type="ECO:0000259" key="3">
    <source>
        <dbReference type="PROSITE" id="PS50112"/>
    </source>
</evidence>
<feature type="transmembrane region" description="Helical" evidence="2">
    <location>
        <begin position="16"/>
        <end position="34"/>
    </location>
</feature>
<feature type="domain" description="PAS" evidence="3">
    <location>
        <begin position="498"/>
        <end position="543"/>
    </location>
</feature>